<proteinExistence type="predicted"/>
<name>Q7G4B7_ORYSJ</name>
<dbReference type="Proteomes" id="UP000000763">
    <property type="component" value="Chromosome 10"/>
</dbReference>
<dbReference type="SUPFAM" id="SSF54001">
    <property type="entry name" value="Cysteine proteinases"/>
    <property type="match status" value="1"/>
</dbReference>
<feature type="domain" description="DUF8039" evidence="2">
    <location>
        <begin position="53"/>
        <end position="144"/>
    </location>
</feature>
<organism evidence="3 5">
    <name type="scientific">Oryza sativa subsp. japonica</name>
    <name type="common">Rice</name>
    <dbReference type="NCBI Taxonomy" id="39947"/>
    <lineage>
        <taxon>Eukaryota</taxon>
        <taxon>Viridiplantae</taxon>
        <taxon>Streptophyta</taxon>
        <taxon>Embryophyta</taxon>
        <taxon>Tracheophyta</taxon>
        <taxon>Spermatophyta</taxon>
        <taxon>Magnoliopsida</taxon>
        <taxon>Liliopsida</taxon>
        <taxon>Poales</taxon>
        <taxon>Poaceae</taxon>
        <taxon>BOP clade</taxon>
        <taxon>Oryzoideae</taxon>
        <taxon>Oryzeae</taxon>
        <taxon>Oryzinae</taxon>
        <taxon>Oryza</taxon>
        <taxon>Oryza sativa</taxon>
    </lineage>
</organism>
<dbReference type="Gene3D" id="3.40.395.10">
    <property type="entry name" value="Adenoviral Proteinase, Chain A"/>
    <property type="match status" value="1"/>
</dbReference>
<evidence type="ECO:0000313" key="4">
    <source>
        <dbReference type="EMBL" id="AAN16340.1"/>
    </source>
</evidence>
<dbReference type="AlphaFoldDB" id="Q7G4B7"/>
<feature type="region of interest" description="Disordered" evidence="1">
    <location>
        <begin position="167"/>
        <end position="238"/>
    </location>
</feature>
<dbReference type="PANTHER" id="PTHR33018:SF19">
    <property type="entry name" value="OS12G0558775 PROTEIN"/>
    <property type="match status" value="1"/>
</dbReference>
<reference evidence="5" key="2">
    <citation type="journal article" date="2005" name="Nature">
        <title>The map-based sequence of the rice genome.</title>
        <authorList>
            <consortium name="International rice genome sequencing project (IRGSP)"/>
            <person name="Matsumoto T."/>
            <person name="Wu J."/>
            <person name="Kanamori H."/>
            <person name="Katayose Y."/>
            <person name="Fujisawa M."/>
            <person name="Namiki N."/>
            <person name="Mizuno H."/>
            <person name="Yamamoto K."/>
            <person name="Antonio B.A."/>
            <person name="Baba T."/>
            <person name="Sakata K."/>
            <person name="Nagamura Y."/>
            <person name="Aoki H."/>
            <person name="Arikawa K."/>
            <person name="Arita K."/>
            <person name="Bito T."/>
            <person name="Chiden Y."/>
            <person name="Fujitsuka N."/>
            <person name="Fukunaka R."/>
            <person name="Hamada M."/>
            <person name="Harada C."/>
            <person name="Hayashi A."/>
            <person name="Hijishita S."/>
            <person name="Honda M."/>
            <person name="Hosokawa S."/>
            <person name="Ichikawa Y."/>
            <person name="Idonuma A."/>
            <person name="Iijima M."/>
            <person name="Ikeda M."/>
            <person name="Ikeno M."/>
            <person name="Ito K."/>
            <person name="Ito S."/>
            <person name="Ito T."/>
            <person name="Ito Y."/>
            <person name="Ito Y."/>
            <person name="Iwabuchi A."/>
            <person name="Kamiya K."/>
            <person name="Karasawa W."/>
            <person name="Kurita K."/>
            <person name="Katagiri S."/>
            <person name="Kikuta A."/>
            <person name="Kobayashi H."/>
            <person name="Kobayashi N."/>
            <person name="Machita K."/>
            <person name="Maehara T."/>
            <person name="Masukawa M."/>
            <person name="Mizubayashi T."/>
            <person name="Mukai Y."/>
            <person name="Nagasaki H."/>
            <person name="Nagata Y."/>
            <person name="Naito S."/>
            <person name="Nakashima M."/>
            <person name="Nakama Y."/>
            <person name="Nakamichi Y."/>
            <person name="Nakamura M."/>
            <person name="Meguro A."/>
            <person name="Negishi M."/>
            <person name="Ohta I."/>
            <person name="Ohta T."/>
            <person name="Okamoto M."/>
            <person name="Ono N."/>
            <person name="Saji S."/>
            <person name="Sakaguchi M."/>
            <person name="Sakai K."/>
            <person name="Shibata M."/>
            <person name="Shimokawa T."/>
            <person name="Song J."/>
            <person name="Takazaki Y."/>
            <person name="Terasawa K."/>
            <person name="Tsugane M."/>
            <person name="Tsuji K."/>
            <person name="Ueda S."/>
            <person name="Waki K."/>
            <person name="Yamagata H."/>
            <person name="Yamamoto M."/>
            <person name="Yamamoto S."/>
            <person name="Yamane H."/>
            <person name="Yoshiki S."/>
            <person name="Yoshihara R."/>
            <person name="Yukawa K."/>
            <person name="Zhong H."/>
            <person name="Yano M."/>
            <person name="Yuan Q."/>
            <person name="Ouyang S."/>
            <person name="Liu J."/>
            <person name="Jones K.M."/>
            <person name="Gansberger K."/>
            <person name="Moffat K."/>
            <person name="Hill J."/>
            <person name="Bera J."/>
            <person name="Fadrosh D."/>
            <person name="Jin S."/>
            <person name="Johri S."/>
            <person name="Kim M."/>
            <person name="Overton L."/>
            <person name="Reardon M."/>
            <person name="Tsitrin T."/>
            <person name="Vuong H."/>
            <person name="Weaver B."/>
            <person name="Ciecko A."/>
            <person name="Tallon L."/>
            <person name="Jackson J."/>
            <person name="Pai G."/>
            <person name="Aken S.V."/>
            <person name="Utterback T."/>
            <person name="Reidmuller S."/>
            <person name="Feldblyum T."/>
            <person name="Hsiao J."/>
            <person name="Zismann V."/>
            <person name="Iobst S."/>
            <person name="de Vazeille A.R."/>
            <person name="Buell C.R."/>
            <person name="Ying K."/>
            <person name="Li Y."/>
            <person name="Lu T."/>
            <person name="Huang Y."/>
            <person name="Zhao Q."/>
            <person name="Feng Q."/>
            <person name="Zhang L."/>
            <person name="Zhu J."/>
            <person name="Weng Q."/>
            <person name="Mu J."/>
            <person name="Lu Y."/>
            <person name="Fan D."/>
            <person name="Liu Y."/>
            <person name="Guan J."/>
            <person name="Zhang Y."/>
            <person name="Yu S."/>
            <person name="Liu X."/>
            <person name="Zhang Y."/>
            <person name="Hong G."/>
            <person name="Han B."/>
            <person name="Choisne N."/>
            <person name="Demange N."/>
            <person name="Orjeda G."/>
            <person name="Samain S."/>
            <person name="Cattolico L."/>
            <person name="Pelletier E."/>
            <person name="Couloux A."/>
            <person name="Segurens B."/>
            <person name="Wincker P."/>
            <person name="D'Hont A."/>
            <person name="Scarpelli C."/>
            <person name="Weissenbach J."/>
            <person name="Salanoubat M."/>
            <person name="Quetier F."/>
            <person name="Yu Y."/>
            <person name="Kim H.R."/>
            <person name="Rambo T."/>
            <person name="Currie J."/>
            <person name="Collura K."/>
            <person name="Luo M."/>
            <person name="Yang T."/>
            <person name="Ammiraju J.S.S."/>
            <person name="Engler F."/>
            <person name="Soderlund C."/>
            <person name="Wing R.A."/>
            <person name="Palmer L.E."/>
            <person name="de la Bastide M."/>
            <person name="Spiegel L."/>
            <person name="Nascimento L."/>
            <person name="Zutavern T."/>
            <person name="O'Shaughnessy A."/>
            <person name="Dike S."/>
            <person name="Dedhia N."/>
            <person name="Preston R."/>
            <person name="Balija V."/>
            <person name="McCombie W.R."/>
            <person name="Chow T."/>
            <person name="Chen H."/>
            <person name="Chung M."/>
            <person name="Chen C."/>
            <person name="Shaw J."/>
            <person name="Wu H."/>
            <person name="Hsiao K."/>
            <person name="Chao Y."/>
            <person name="Chu M."/>
            <person name="Cheng C."/>
            <person name="Hour A."/>
            <person name="Lee P."/>
            <person name="Lin S."/>
            <person name="Lin Y."/>
            <person name="Liou J."/>
            <person name="Liu S."/>
            <person name="Hsing Y."/>
            <person name="Raghuvanshi S."/>
            <person name="Mohanty A."/>
            <person name="Bharti A.K."/>
            <person name="Gaur A."/>
            <person name="Gupta V."/>
            <person name="Kumar D."/>
            <person name="Ravi V."/>
            <person name="Vij S."/>
            <person name="Kapur A."/>
            <person name="Khurana P."/>
            <person name="Khurana P."/>
            <person name="Khurana J.P."/>
            <person name="Tyagi A.K."/>
            <person name="Gaikwad K."/>
            <person name="Singh A."/>
            <person name="Dalal V."/>
            <person name="Srivastava S."/>
            <person name="Dixit A."/>
            <person name="Pal A.K."/>
            <person name="Ghazi I.A."/>
            <person name="Yadav M."/>
            <person name="Pandit A."/>
            <person name="Bhargava A."/>
            <person name="Sureshbabu K."/>
            <person name="Batra K."/>
            <person name="Sharma T.R."/>
            <person name="Mohapatra T."/>
            <person name="Singh N.K."/>
            <person name="Messing J."/>
            <person name="Nelson A.B."/>
            <person name="Fuks G."/>
            <person name="Kavchok S."/>
            <person name="Keizer G."/>
            <person name="Linton E."/>
            <person name="Llaca V."/>
            <person name="Song R."/>
            <person name="Tanyolac B."/>
            <person name="Young S."/>
            <person name="Ho-Il K."/>
            <person name="Hahn J.H."/>
            <person name="Sangsakoo G."/>
            <person name="Vanavichit A."/>
            <person name="de Mattos Luiz.A.T."/>
            <person name="Zimmer P.D."/>
            <person name="Malone G."/>
            <person name="Dellagostin O."/>
            <person name="de Oliveira A.C."/>
            <person name="Bevan M."/>
            <person name="Bancroft I."/>
            <person name="Minx P."/>
            <person name="Cordum H."/>
            <person name="Wilson R."/>
            <person name="Cheng Z."/>
            <person name="Jin W."/>
            <person name="Jiang J."/>
            <person name="Leong S.A."/>
            <person name="Iwama H."/>
            <person name="Gojobori T."/>
            <person name="Itoh T."/>
            <person name="Niimura Y."/>
            <person name="Fujii Y."/>
            <person name="Habara T."/>
            <person name="Sakai H."/>
            <person name="Sato Y."/>
            <person name="Wilson G."/>
            <person name="Kumar K."/>
            <person name="McCouch S."/>
            <person name="Juretic N."/>
            <person name="Hoen D."/>
            <person name="Wright S."/>
            <person name="Bruskiewich R."/>
            <person name="Bureau T."/>
            <person name="Miyao A."/>
            <person name="Hirochika H."/>
            <person name="Nishikawa T."/>
            <person name="Kadowaki K."/>
            <person name="Sugiura M."/>
            <person name="Burr B."/>
            <person name="Sasaki T."/>
        </authorList>
    </citation>
    <scope>NUCLEOTIDE SEQUENCE [LARGE SCALE GENOMIC DNA]</scope>
    <source>
        <strain evidence="5">cv. Nipponbare</strain>
    </source>
</reference>
<reference evidence="3" key="3">
    <citation type="submission" date="2005-04" db="EMBL/GenBank/DDBJ databases">
        <title>Oryza sativa chromosome 10 BAC OSJNBa0041L14 genomic sequence.</title>
        <authorList>
            <person name="Buell C.R."/>
            <person name="Yuan Q."/>
            <person name="Ouyang S."/>
            <person name="Liu J."/>
            <person name="Gansberger K."/>
            <person name="Jones K.M."/>
            <person name="Overton II L.L."/>
            <person name="Tsitrin T."/>
            <person name="Kim M.M."/>
            <person name="Bera J.J."/>
            <person name="Jin S.S."/>
            <person name="Fadrosh D.W."/>
            <person name="Tallon L.J."/>
            <person name="Koo H."/>
            <person name="Zismann V."/>
            <person name="Hsiao J."/>
            <person name="Blunt S."/>
            <person name="Vanaken S.S."/>
            <person name="Riedmuller S.B."/>
            <person name="Utterback T.T."/>
            <person name="Feldblyum T.V."/>
            <person name="Yang Q.Q."/>
            <person name="Haas B.J."/>
            <person name="Suh B.B."/>
            <person name="Peterson J.J."/>
            <person name="Quackenbush J."/>
            <person name="White O."/>
            <person name="Salzberg S.L."/>
            <person name="Fraser C.M."/>
        </authorList>
    </citation>
    <scope>NUCLEOTIDE SEQUENCE</scope>
</reference>
<feature type="compositionally biased region" description="Polar residues" evidence="1">
    <location>
        <begin position="196"/>
        <end position="206"/>
    </location>
</feature>
<dbReference type="InterPro" id="IPR058352">
    <property type="entry name" value="DUF8039"/>
</dbReference>
<dbReference type="Pfam" id="PF26133">
    <property type="entry name" value="DUF8039"/>
    <property type="match status" value="1"/>
</dbReference>
<gene>
    <name evidence="3" type="ORF">OSJNBa0041L14.4</name>
    <name evidence="4" type="ORF">OSJNBa0056A15.19</name>
</gene>
<dbReference type="KEGG" id="osa:9270753"/>
<dbReference type="PANTHER" id="PTHR33018">
    <property type="entry name" value="OS10G0338966 PROTEIN-RELATED"/>
    <property type="match status" value="1"/>
</dbReference>
<sequence>MRQEITDQVTQQVTQQFYSLAAQHPQAFPDLVPHGSQSTQIPSSVESVENTTYPVDSITGPTPCNLVVPIGRAGKTKEVASGLAISGRQFHNSSILVDYARVQVARVHGDQMSLELDIPTPEGIELLGDAVNQFILWHRRDIILTGQFTLMTPAPLVPITAAPPAPPSPPICTTPPGSPLPQISPVRGPSPPPQQVAPNSPTTLPRQPSPAPQSYLVPPLDEHVPPPQPDTSKEQPKTCEARKLIPVIVSTYTKEKMAEYETRMVLQSFKGRGGPLKPVGPDQYSDAQKSVVGLADKMQSWTSDEVPKEYEYGKPFLPFNLMCELPWPMRLMHEWYLRASELGLGMITVHVPGGAFKDGPNANFAFSFKDLHAFLKMDKMDINLVGAWCLSQWVDAQKTGASIGYVNPTMVCETAHTVRISEDSAVLKNKTPQEEKDYIERLHKRKMAEVGNYLATSSLAHSDKQVIMVPYHFGEHYILFFVYPTDQTVVVLDPADHDKDAYMEFLCLLNLAHGRYKKHGGYVKNPSREKLYIRGHWPQPSLTNLCGYYVCEMLRVNGRYRTEFTYLPSIPYSASWFDQRTLINLCADLCRFIRRNICNHLGEFHDPHSVLATDPKFKNLREWERQHAVD</sequence>
<protein>
    <recommendedName>
        <fullName evidence="2">DUF8039 domain-containing protein</fullName>
    </recommendedName>
</protein>
<dbReference type="OrthoDB" id="689868at2759"/>
<accession>Q7G4B7</accession>
<evidence type="ECO:0000313" key="5">
    <source>
        <dbReference type="Proteomes" id="UP000000763"/>
    </source>
</evidence>
<reference evidence="4" key="4">
    <citation type="submission" date="2006-01" db="EMBL/GenBank/DDBJ databases">
        <title>Oryza sativa chromosome 10 BAC OSJNBa0056A15 genomic sequence.</title>
        <authorList>
            <person name="Buell C.R."/>
            <person name="Yuan Q."/>
            <person name="Ouyang S."/>
            <person name="Liu J."/>
            <person name="Gansberger K."/>
            <person name="Jones K.M."/>
            <person name="Overton II L.L."/>
            <person name="Tsitrin T."/>
            <person name="Kim M.M."/>
            <person name="Bera J.J."/>
            <person name="Jin S.S."/>
            <person name="Fadrosh D.W."/>
            <person name="Tallon L.J."/>
            <person name="Koo H."/>
            <person name="Zismann V."/>
            <person name="Hsiao J."/>
            <person name="Blunt S."/>
            <person name="Vanaken S.S."/>
            <person name="Riedmuller S.B."/>
            <person name="Utterback T.T."/>
            <person name="Feldblyum T.V."/>
            <person name="Yang Q.Q."/>
            <person name="Haas B.J."/>
            <person name="Suh B.B."/>
            <person name="Peterson J.J."/>
            <person name="Quackenbush J."/>
            <person name="White O."/>
            <person name="Salzberg S.L."/>
            <person name="Fraser C.M."/>
        </authorList>
    </citation>
    <scope>NUCLEOTIDE SEQUENCE</scope>
</reference>
<dbReference type="EMBL" id="AC104615">
    <property type="protein sequence ID" value="AAN16340.1"/>
    <property type="molecule type" value="Genomic_DNA"/>
</dbReference>
<dbReference type="EMBL" id="AC099042">
    <property type="protein sequence ID" value="AAN08236.1"/>
    <property type="molecule type" value="Genomic_DNA"/>
</dbReference>
<reference evidence="3" key="1">
    <citation type="submission" date="2002-09" db="EMBL/GenBank/DDBJ databases">
        <authorList>
            <person name="Buell R."/>
        </authorList>
    </citation>
    <scope>NUCLEOTIDE SEQUENCE</scope>
</reference>
<evidence type="ECO:0000256" key="1">
    <source>
        <dbReference type="SAM" id="MobiDB-lite"/>
    </source>
</evidence>
<evidence type="ECO:0000259" key="2">
    <source>
        <dbReference type="Pfam" id="PF26133"/>
    </source>
</evidence>
<feature type="compositionally biased region" description="Pro residues" evidence="1">
    <location>
        <begin position="167"/>
        <end position="179"/>
    </location>
</feature>
<reference evidence="5" key="5">
    <citation type="journal article" date="2008" name="Nucleic Acids Res.">
        <title>The rice annotation project database (RAP-DB): 2008 update.</title>
        <authorList>
            <consortium name="The rice annotation project (RAP)"/>
        </authorList>
    </citation>
    <scope>GENOME REANNOTATION</scope>
    <source>
        <strain evidence="5">cv. Nipponbare</strain>
    </source>
</reference>
<evidence type="ECO:0000313" key="3">
    <source>
        <dbReference type="EMBL" id="AAN08236.1"/>
    </source>
</evidence>
<dbReference type="InterPro" id="IPR038765">
    <property type="entry name" value="Papain-like_cys_pep_sf"/>
</dbReference>